<evidence type="ECO:0000313" key="1">
    <source>
        <dbReference type="EMBL" id="ETN78892.1"/>
    </source>
</evidence>
<accession>W2TD13</accession>
<name>W2TD13_NECAM</name>
<dbReference type="KEGG" id="nai:NECAME_02756"/>
<keyword evidence="2" id="KW-1185">Reference proteome</keyword>
<dbReference type="AlphaFoldDB" id="W2TD13"/>
<reference evidence="2" key="1">
    <citation type="journal article" date="2014" name="Nat. Genet.">
        <title>Genome of the human hookworm Necator americanus.</title>
        <authorList>
            <person name="Tang Y.T."/>
            <person name="Gao X."/>
            <person name="Rosa B.A."/>
            <person name="Abubucker S."/>
            <person name="Hallsworth-Pepin K."/>
            <person name="Martin J."/>
            <person name="Tyagi R."/>
            <person name="Heizer E."/>
            <person name="Zhang X."/>
            <person name="Bhonagiri-Palsikar V."/>
            <person name="Minx P."/>
            <person name="Warren W.C."/>
            <person name="Wang Q."/>
            <person name="Zhan B."/>
            <person name="Hotez P.J."/>
            <person name="Sternberg P.W."/>
            <person name="Dougall A."/>
            <person name="Gaze S.T."/>
            <person name="Mulvenna J."/>
            <person name="Sotillo J."/>
            <person name="Ranganathan S."/>
            <person name="Rabelo E.M."/>
            <person name="Wilson R.K."/>
            <person name="Felgner P.L."/>
            <person name="Bethony J."/>
            <person name="Hawdon J.M."/>
            <person name="Gasser R.B."/>
            <person name="Loukas A."/>
            <person name="Mitreva M."/>
        </authorList>
    </citation>
    <scope>NUCLEOTIDE SEQUENCE [LARGE SCALE GENOMIC DNA]</scope>
</reference>
<organism evidence="1 2">
    <name type="scientific">Necator americanus</name>
    <name type="common">Human hookworm</name>
    <dbReference type="NCBI Taxonomy" id="51031"/>
    <lineage>
        <taxon>Eukaryota</taxon>
        <taxon>Metazoa</taxon>
        <taxon>Ecdysozoa</taxon>
        <taxon>Nematoda</taxon>
        <taxon>Chromadorea</taxon>
        <taxon>Rhabditida</taxon>
        <taxon>Rhabditina</taxon>
        <taxon>Rhabditomorpha</taxon>
        <taxon>Strongyloidea</taxon>
        <taxon>Ancylostomatidae</taxon>
        <taxon>Bunostominae</taxon>
        <taxon>Necator</taxon>
    </lineage>
</organism>
<protein>
    <submittedName>
        <fullName evidence="1">Uncharacterized protein</fullName>
    </submittedName>
</protein>
<sequence length="119" mass="12890">MFVSIIRGLFIIVCKFEEVVSGALISVGLFDEEELAAMMVAETKTILHCNPELGSIASEVLEYSRCRPRSVISNGKYDGKGRGLNGYIVDVCAVGPTFGRTMATEKPLTAPLCEPFEIA</sequence>
<gene>
    <name evidence="1" type="ORF">NECAME_02756</name>
</gene>
<dbReference type="OrthoDB" id="47017at2759"/>
<dbReference type="Proteomes" id="UP000053676">
    <property type="component" value="Unassembled WGS sequence"/>
</dbReference>
<proteinExistence type="predicted"/>
<evidence type="ECO:0000313" key="2">
    <source>
        <dbReference type="Proteomes" id="UP000053676"/>
    </source>
</evidence>
<dbReference type="STRING" id="51031.W2TD13"/>
<dbReference type="EMBL" id="KI659684">
    <property type="protein sequence ID" value="ETN78892.1"/>
    <property type="molecule type" value="Genomic_DNA"/>
</dbReference>